<keyword evidence="3" id="KW-1185">Reference proteome</keyword>
<accession>A0A8H6RCT5</accession>
<name>A0A8H6RCT5_9PEZI</name>
<feature type="region of interest" description="Disordered" evidence="1">
    <location>
        <begin position="48"/>
        <end position="67"/>
    </location>
</feature>
<gene>
    <name evidence="2" type="ORF">HII31_08517</name>
</gene>
<dbReference type="Proteomes" id="UP000660729">
    <property type="component" value="Unassembled WGS sequence"/>
</dbReference>
<dbReference type="EMBL" id="JABCIY010000175">
    <property type="protein sequence ID" value="KAF7190186.1"/>
    <property type="molecule type" value="Genomic_DNA"/>
</dbReference>
<comment type="caution">
    <text evidence="2">The sequence shown here is derived from an EMBL/GenBank/DDBJ whole genome shotgun (WGS) entry which is preliminary data.</text>
</comment>
<dbReference type="OrthoDB" id="5126878at2759"/>
<feature type="compositionally biased region" description="Polar residues" evidence="1">
    <location>
        <begin position="82"/>
        <end position="108"/>
    </location>
</feature>
<organism evidence="2 3">
    <name type="scientific">Pseudocercospora fuligena</name>
    <dbReference type="NCBI Taxonomy" id="685502"/>
    <lineage>
        <taxon>Eukaryota</taxon>
        <taxon>Fungi</taxon>
        <taxon>Dikarya</taxon>
        <taxon>Ascomycota</taxon>
        <taxon>Pezizomycotina</taxon>
        <taxon>Dothideomycetes</taxon>
        <taxon>Dothideomycetidae</taxon>
        <taxon>Mycosphaerellales</taxon>
        <taxon>Mycosphaerellaceae</taxon>
        <taxon>Pseudocercospora</taxon>
    </lineage>
</organism>
<reference evidence="2" key="1">
    <citation type="submission" date="2020-04" db="EMBL/GenBank/DDBJ databases">
        <title>Draft genome resource of the tomato pathogen Pseudocercospora fuligena.</title>
        <authorList>
            <person name="Zaccaron A."/>
        </authorList>
    </citation>
    <scope>NUCLEOTIDE SEQUENCE</scope>
    <source>
        <strain evidence="2">PF001</strain>
    </source>
</reference>
<dbReference type="AlphaFoldDB" id="A0A8H6RCT5"/>
<proteinExistence type="predicted"/>
<protein>
    <submittedName>
        <fullName evidence="2">Uncharacterized protein</fullName>
    </submittedName>
</protein>
<sequence length="257" mass="27430">MARTKAPAASGGSFPFVISHGPKRPEDPAVRTMIRRQAMKDVGLARRRRGNYGRANAGQSVSFDNTSSPKRIMETVPADANINASTSTSPSTGVDTLDESSGGTTSVTDYDEVASNDVVVRSTPNATAYAPSSVLGPLSLMSGYERMRFEYGIDLSMLTVLTNFNVGKSAITTLASDPARLPSLLILEPQYSYLSFVPSRYEHSAVLASATDCVIAKVRAALNPGFQGDAIARRLYGKALRTLQEAINDPCLRTTSA</sequence>
<feature type="region of interest" description="Disordered" evidence="1">
    <location>
        <begin position="1"/>
        <end position="27"/>
    </location>
</feature>
<evidence type="ECO:0000313" key="2">
    <source>
        <dbReference type="EMBL" id="KAF7190186.1"/>
    </source>
</evidence>
<evidence type="ECO:0000313" key="3">
    <source>
        <dbReference type="Proteomes" id="UP000660729"/>
    </source>
</evidence>
<feature type="region of interest" description="Disordered" evidence="1">
    <location>
        <begin position="78"/>
        <end position="110"/>
    </location>
</feature>
<evidence type="ECO:0000256" key="1">
    <source>
        <dbReference type="SAM" id="MobiDB-lite"/>
    </source>
</evidence>